<evidence type="ECO:0000313" key="2">
    <source>
        <dbReference type="EMBL" id="SDR30618.1"/>
    </source>
</evidence>
<keyword evidence="3" id="KW-1185">Reference proteome</keyword>
<organism evidence="2 3">
    <name type="scientific">Thermostaphylospora chromogena</name>
    <dbReference type="NCBI Taxonomy" id="35622"/>
    <lineage>
        <taxon>Bacteria</taxon>
        <taxon>Bacillati</taxon>
        <taxon>Actinomycetota</taxon>
        <taxon>Actinomycetes</taxon>
        <taxon>Streptosporangiales</taxon>
        <taxon>Thermomonosporaceae</taxon>
        <taxon>Thermostaphylospora</taxon>
    </lineage>
</organism>
<feature type="compositionally biased region" description="Basic and acidic residues" evidence="1">
    <location>
        <begin position="1"/>
        <end position="10"/>
    </location>
</feature>
<accession>A0A1H1HZT4</accession>
<dbReference type="Proteomes" id="UP000217103">
    <property type="component" value="Unassembled WGS sequence"/>
</dbReference>
<protein>
    <submittedName>
        <fullName evidence="2">Uncharacterized protein</fullName>
    </submittedName>
</protein>
<gene>
    <name evidence="2" type="ORF">SAMN04489764_4979</name>
</gene>
<dbReference type="InterPro" id="IPR046214">
    <property type="entry name" value="DUF6247"/>
</dbReference>
<evidence type="ECO:0000313" key="3">
    <source>
        <dbReference type="Proteomes" id="UP000217103"/>
    </source>
</evidence>
<sequence>MTAQSRDRRPARAPFLTPPGKSLRSIRAALSPADLGDFDREYRAVMTEAIETLDLDPVGAFIERWWRVAWSSAGSDDHHAMLDTAQRLLNGEDVRTRPLREVLAERGF</sequence>
<proteinExistence type="predicted"/>
<dbReference type="Pfam" id="PF19760">
    <property type="entry name" value="DUF6247"/>
    <property type="match status" value="1"/>
</dbReference>
<dbReference type="AlphaFoldDB" id="A0A1H1HZT4"/>
<reference evidence="2 3" key="1">
    <citation type="submission" date="2016-10" db="EMBL/GenBank/DDBJ databases">
        <authorList>
            <person name="de Groot N.N."/>
        </authorList>
    </citation>
    <scope>NUCLEOTIDE SEQUENCE [LARGE SCALE GENOMIC DNA]</scope>
    <source>
        <strain evidence="2 3">DSM 43794</strain>
    </source>
</reference>
<dbReference type="EMBL" id="FNKK01000002">
    <property type="protein sequence ID" value="SDR30618.1"/>
    <property type="molecule type" value="Genomic_DNA"/>
</dbReference>
<feature type="region of interest" description="Disordered" evidence="1">
    <location>
        <begin position="1"/>
        <end position="20"/>
    </location>
</feature>
<dbReference type="STRING" id="35622.SAMN04489764_4979"/>
<evidence type="ECO:0000256" key="1">
    <source>
        <dbReference type="SAM" id="MobiDB-lite"/>
    </source>
</evidence>
<name>A0A1H1HZT4_9ACTN</name>
<dbReference type="RefSeq" id="WP_242659532.1">
    <property type="nucleotide sequence ID" value="NZ_FNKK01000002.1"/>
</dbReference>